<accession>A0A7C8YMX9</accession>
<dbReference type="PANTHER" id="PTHR34280:SF2">
    <property type="entry name" value="OS01G0920100 PROTEIN"/>
    <property type="match status" value="1"/>
</dbReference>
<sequence>MGSCASIHKNSASASALKLQMSSIVVAQGDHPVSKPDLIPSTPIKDNMDKPPNPTPTPTPAIVDPRILSLRNRSQASRLSSGSIASYRSFGSREETFYDTQAWLESDCDDDFYSVDGDFSSRGSTPAHSAVGTPRLNRAFSPQVNRAFLEGRPPQRSGSNLSRGSTPVHHRNSSSPQINGTFSEVVPSSNPDSTATTKKKKRLADLFRESVRERAGEFLALEYQGQEDEANPRKDASPNSPASVLPPKSGKQTPHVSGPLSQTSSGKITPADDYFPNREKPLKSPQCCFPRLVSIRSYRENRKASNPPTPSNELAA</sequence>
<reference evidence="2" key="2">
    <citation type="submission" date="2020-07" db="EMBL/GenBank/DDBJ databases">
        <authorList>
            <person name="Vera ALvarez R."/>
            <person name="Arias-Moreno D.M."/>
            <person name="Jimenez-Jacinto V."/>
            <person name="Jimenez-Bremont J.F."/>
            <person name="Swaminathan K."/>
            <person name="Moose S.P."/>
            <person name="Guerrero-Gonzalez M.L."/>
            <person name="Marino-Ramirez L."/>
            <person name="Landsman D."/>
            <person name="Rodriguez-Kessler M."/>
            <person name="Delgado-Sanchez P."/>
        </authorList>
    </citation>
    <scope>NUCLEOTIDE SEQUENCE</scope>
    <source>
        <tissue evidence="2">Cladode</tissue>
    </source>
</reference>
<dbReference type="EMBL" id="GISG01038325">
    <property type="protein sequence ID" value="MBA4622338.1"/>
    <property type="molecule type" value="Transcribed_RNA"/>
</dbReference>
<dbReference type="AlphaFoldDB" id="A0A7C8YMX9"/>
<feature type="region of interest" description="Disordered" evidence="1">
    <location>
        <begin position="149"/>
        <end position="201"/>
    </location>
</feature>
<feature type="compositionally biased region" description="Polar residues" evidence="1">
    <location>
        <begin position="156"/>
        <end position="165"/>
    </location>
</feature>
<protein>
    <submittedName>
        <fullName evidence="2">Uncharacterized protein</fullName>
    </submittedName>
</protein>
<organism evidence="2">
    <name type="scientific">Opuntia streptacantha</name>
    <name type="common">Prickly pear cactus</name>
    <name type="synonym">Opuntia cardona</name>
    <dbReference type="NCBI Taxonomy" id="393608"/>
    <lineage>
        <taxon>Eukaryota</taxon>
        <taxon>Viridiplantae</taxon>
        <taxon>Streptophyta</taxon>
        <taxon>Embryophyta</taxon>
        <taxon>Tracheophyta</taxon>
        <taxon>Spermatophyta</taxon>
        <taxon>Magnoliopsida</taxon>
        <taxon>eudicotyledons</taxon>
        <taxon>Gunneridae</taxon>
        <taxon>Pentapetalae</taxon>
        <taxon>Caryophyllales</taxon>
        <taxon>Cactineae</taxon>
        <taxon>Cactaceae</taxon>
        <taxon>Opuntioideae</taxon>
        <taxon>Opuntia</taxon>
    </lineage>
</organism>
<evidence type="ECO:0000256" key="1">
    <source>
        <dbReference type="SAM" id="MobiDB-lite"/>
    </source>
</evidence>
<feature type="region of interest" description="Disordered" evidence="1">
    <location>
        <begin position="222"/>
        <end position="286"/>
    </location>
</feature>
<feature type="region of interest" description="Disordered" evidence="1">
    <location>
        <begin position="28"/>
        <end position="65"/>
    </location>
</feature>
<dbReference type="PANTHER" id="PTHR34280">
    <property type="entry name" value="OS01G0920100 PROTEIN"/>
    <property type="match status" value="1"/>
</dbReference>
<name>A0A7C8YMX9_OPUST</name>
<evidence type="ECO:0000313" key="2">
    <source>
        <dbReference type="EMBL" id="MBA4622338.1"/>
    </source>
</evidence>
<proteinExistence type="predicted"/>
<reference evidence="2" key="1">
    <citation type="journal article" date="2013" name="J. Plant Res.">
        <title>Effect of fungi and light on seed germination of three Opuntia species from semiarid lands of central Mexico.</title>
        <authorList>
            <person name="Delgado-Sanchez P."/>
            <person name="Jimenez-Bremont J.F."/>
            <person name="Guerrero-Gonzalez Mde L."/>
            <person name="Flores J."/>
        </authorList>
    </citation>
    <scope>NUCLEOTIDE SEQUENCE</scope>
    <source>
        <tissue evidence="2">Cladode</tissue>
    </source>
</reference>
<dbReference type="InterPro" id="IPR038947">
    <property type="entry name" value="At3g27210-like"/>
</dbReference>
<feature type="compositionally biased region" description="Polar residues" evidence="1">
    <location>
        <begin position="250"/>
        <end position="267"/>
    </location>
</feature>
<feature type="compositionally biased region" description="Polar residues" evidence="1">
    <location>
        <begin position="173"/>
        <end position="196"/>
    </location>
</feature>